<reference evidence="5" key="1">
    <citation type="submission" date="2023-07" db="EMBL/GenBank/DDBJ databases">
        <authorList>
            <person name="Yue Y."/>
        </authorList>
    </citation>
    <scope>NUCLEOTIDE SEQUENCE [LARGE SCALE GENOMIC DNA]</scope>
    <source>
        <strain evidence="5">2Y89</strain>
    </source>
</reference>
<dbReference type="PANTHER" id="PTHR16026:SF0">
    <property type="entry name" value="CARTILAGE ACIDIC PROTEIN 1"/>
    <property type="match status" value="1"/>
</dbReference>
<dbReference type="PROSITE" id="PS51257">
    <property type="entry name" value="PROKAR_LIPOPROTEIN"/>
    <property type="match status" value="1"/>
</dbReference>
<dbReference type="Pfam" id="PF07593">
    <property type="entry name" value="UnbV_ASPIC"/>
    <property type="match status" value="1"/>
</dbReference>
<dbReference type="PANTHER" id="PTHR16026">
    <property type="entry name" value="CARTILAGE ACIDIC PROTEIN 1"/>
    <property type="match status" value="1"/>
</dbReference>
<dbReference type="InterPro" id="IPR027039">
    <property type="entry name" value="Crtac1"/>
</dbReference>
<name>A0ABS7XXY5_9FLAO</name>
<dbReference type="RefSeq" id="WP_224477171.1">
    <property type="nucleotide sequence ID" value="NZ_JAIUJS010000002.1"/>
</dbReference>
<proteinExistence type="predicted"/>
<dbReference type="Proteomes" id="UP001198402">
    <property type="component" value="Unassembled WGS sequence"/>
</dbReference>
<feature type="signal peptide" evidence="2">
    <location>
        <begin position="1"/>
        <end position="18"/>
    </location>
</feature>
<dbReference type="Pfam" id="PF13517">
    <property type="entry name" value="FG-GAP_3"/>
    <property type="match status" value="6"/>
</dbReference>
<keyword evidence="5" id="KW-1185">Reference proteome</keyword>
<evidence type="ECO:0000256" key="1">
    <source>
        <dbReference type="ARBA" id="ARBA00022729"/>
    </source>
</evidence>
<evidence type="ECO:0000259" key="3">
    <source>
        <dbReference type="Pfam" id="PF07593"/>
    </source>
</evidence>
<dbReference type="InterPro" id="IPR011519">
    <property type="entry name" value="UnbV_ASPIC"/>
</dbReference>
<comment type="caution">
    <text evidence="4">The sequence shown here is derived from an EMBL/GenBank/DDBJ whole genome shotgun (WGS) entry which is preliminary data.</text>
</comment>
<feature type="chain" id="PRO_5045837209" evidence="2">
    <location>
        <begin position="19"/>
        <end position="1086"/>
    </location>
</feature>
<accession>A0ABS7XXY5</accession>
<evidence type="ECO:0000256" key="2">
    <source>
        <dbReference type="SAM" id="SignalP"/>
    </source>
</evidence>
<dbReference type="EMBL" id="JAIUJS010000002">
    <property type="protein sequence ID" value="MCA0152226.1"/>
    <property type="molecule type" value="Genomic_DNA"/>
</dbReference>
<keyword evidence="1 2" id="KW-0732">Signal</keyword>
<sequence length="1086" mass="122965">MKYNKFLILLLCVFFSCGKDNVPYNDGTTTLFTNIPSSHSNIDFINSIEETVDFNFLNYSYIYNGGGVAVGDINNDGLEDIYFTSNQQSNRLYLNKGNFVFEDITEDADVMDDQGWSTGVTMIDINNDGWLDIYVCKSASIKNRKARQNKLYINQKDNTFKEEAVKYGLKDYSFSTQAYFLDYDKDGDLDMYLVNHSLDTNKDLYLQPQDLPSITKDDIDRLYQNNNGKFKDVTKSAGISFDKAWGLSASIGDFNNDTWPDIYVANDFFEPDFLYINNQDGTFTNSVLDAFKHISNNSMGSDFADINNDLRPDLIVLDMLASDRKRGKENMASMDIAKFNRMVKQGYHHQYMSNMLQLNNGNGTYSEIGQFSGIAKTDWSWAPLIADFDNDGYNDVFITNGIEKDIANQDFRRTMLKKDLSTNKEERFKEAQELIPSAKLANFMFINNQDYTFKDSSSKYGFGEKLNSNGASYADLDNDGDLDLVLNNQSDKASIYRNNSESNYLNIDLKGPEHNINGIGARIEVFTKDNNQLKEVYTSRGYQSSVSNQVNFGLGSFQKIDSIKVTWSENKSQTLTNIDANQKLTIDYSDAEENINLKKESVKLFESVSADELGIDYKHKSVDFNDYDLQLLLPQKQSTIDNALVVADVNNDGLDDFFVGNTKGYSAEMYVQTSSGKFYKSNQSLFEKDKNYNDNNALFFDADNDNDLDLYVVSGNYSEDEDSLLLQDRLYINDGKGNFSKGKLPIMLTVTKAIASGDFDNDGDLDLFVGGRVVPGKYPEAPESYLLENINGNFINVTSNNGDELKNLGLVNDAVFSDYDNDGDKDLIVVGEWMPVSFFNNNEGIFTKVNQESDTKTGWYQTISAVDYDKDGDEDYFVGNYGENNKFHPTQDKPLHIYANYFDDNESYDIALSKEEKGELFPVRGKECSSQQTPFLNDKIGTYSEFSSSTIIDVYGKDNIETALHLKATTFRSYYIENKGNGNFQFLALPNETQFGPTLDFEYLNRDNTLEVIGIGGIYDAEVETIRYDASNGYLIKKGKEEQFNNAILINVSEEEAKNLECITINGSEYLIIKIVNSELKIIKLN</sequence>
<evidence type="ECO:0000313" key="5">
    <source>
        <dbReference type="Proteomes" id="UP001198402"/>
    </source>
</evidence>
<evidence type="ECO:0000313" key="4">
    <source>
        <dbReference type="EMBL" id="MCA0152226.1"/>
    </source>
</evidence>
<dbReference type="SUPFAM" id="SSF69318">
    <property type="entry name" value="Integrin alpha N-terminal domain"/>
    <property type="match status" value="2"/>
</dbReference>
<gene>
    <name evidence="4" type="ORF">LBV24_03290</name>
</gene>
<dbReference type="Gene3D" id="2.130.10.130">
    <property type="entry name" value="Integrin alpha, N-terminal"/>
    <property type="match status" value="3"/>
</dbReference>
<protein>
    <submittedName>
        <fullName evidence="4">VCBS repeat-containing protein</fullName>
    </submittedName>
</protein>
<organism evidence="4 5">
    <name type="scientific">Winogradskyella vincentii</name>
    <dbReference type="NCBI Taxonomy" id="2877122"/>
    <lineage>
        <taxon>Bacteria</taxon>
        <taxon>Pseudomonadati</taxon>
        <taxon>Bacteroidota</taxon>
        <taxon>Flavobacteriia</taxon>
        <taxon>Flavobacteriales</taxon>
        <taxon>Flavobacteriaceae</taxon>
        <taxon>Winogradskyella</taxon>
    </lineage>
</organism>
<dbReference type="InterPro" id="IPR013517">
    <property type="entry name" value="FG-GAP"/>
</dbReference>
<dbReference type="InterPro" id="IPR028994">
    <property type="entry name" value="Integrin_alpha_N"/>
</dbReference>
<feature type="domain" description="ASPIC/UnbV" evidence="3">
    <location>
        <begin position="518"/>
        <end position="585"/>
    </location>
</feature>